<organism evidence="2 3">
    <name type="scientific">Prorocentrum cordatum</name>
    <dbReference type="NCBI Taxonomy" id="2364126"/>
    <lineage>
        <taxon>Eukaryota</taxon>
        <taxon>Sar</taxon>
        <taxon>Alveolata</taxon>
        <taxon>Dinophyceae</taxon>
        <taxon>Prorocentrales</taxon>
        <taxon>Prorocentraceae</taxon>
        <taxon>Prorocentrum</taxon>
    </lineage>
</organism>
<evidence type="ECO:0000313" key="2">
    <source>
        <dbReference type="EMBL" id="CAK0888419.1"/>
    </source>
</evidence>
<feature type="region of interest" description="Disordered" evidence="1">
    <location>
        <begin position="147"/>
        <end position="180"/>
    </location>
</feature>
<feature type="region of interest" description="Disordered" evidence="1">
    <location>
        <begin position="50"/>
        <end position="97"/>
    </location>
</feature>
<accession>A0ABN9WP28</accession>
<reference evidence="2" key="1">
    <citation type="submission" date="2023-10" db="EMBL/GenBank/DDBJ databases">
        <authorList>
            <person name="Chen Y."/>
            <person name="Shah S."/>
            <person name="Dougan E. K."/>
            <person name="Thang M."/>
            <person name="Chan C."/>
        </authorList>
    </citation>
    <scope>NUCLEOTIDE SEQUENCE [LARGE SCALE GENOMIC DNA]</scope>
</reference>
<dbReference type="Proteomes" id="UP001189429">
    <property type="component" value="Unassembled WGS sequence"/>
</dbReference>
<gene>
    <name evidence="2" type="ORF">PCOR1329_LOCUS69218</name>
</gene>
<evidence type="ECO:0000256" key="1">
    <source>
        <dbReference type="SAM" id="MobiDB-lite"/>
    </source>
</evidence>
<feature type="region of interest" description="Disordered" evidence="1">
    <location>
        <begin position="1"/>
        <end position="33"/>
    </location>
</feature>
<feature type="compositionally biased region" description="Polar residues" evidence="1">
    <location>
        <begin position="71"/>
        <end position="84"/>
    </location>
</feature>
<evidence type="ECO:0000313" key="3">
    <source>
        <dbReference type="Proteomes" id="UP001189429"/>
    </source>
</evidence>
<keyword evidence="3" id="KW-1185">Reference proteome</keyword>
<protein>
    <submittedName>
        <fullName evidence="2">Uncharacterized protein</fullName>
    </submittedName>
</protein>
<comment type="caution">
    <text evidence="2">The sequence shown here is derived from an EMBL/GenBank/DDBJ whole genome shotgun (WGS) entry which is preliminary data.</text>
</comment>
<dbReference type="EMBL" id="CAUYUJ010019071">
    <property type="protein sequence ID" value="CAK0888419.1"/>
    <property type="molecule type" value="Genomic_DNA"/>
</dbReference>
<sequence length="180" mass="18708">MYNAGGRQPAVVPRPDSGHGPALREETHELSNFLPLDTMQEGLAVAKNPSQVSLDGAAQRAPSCEKARKSGGNSTLKPGTTVSAGQLVKERGPNSHQPLVGGLIEHAIEVLSESGRLPVPGVRARPNGGGEWSIIKMSVGNFLPPADRLGLPHAEVGREAAESDGSSPNPKQCSGGMIRT</sequence>
<name>A0ABN9WP28_9DINO</name>
<proteinExistence type="predicted"/>